<accession>A0A5J5EWB5</accession>
<evidence type="ECO:0000256" key="1">
    <source>
        <dbReference type="SAM" id="Coils"/>
    </source>
</evidence>
<dbReference type="AlphaFoldDB" id="A0A5J5EWB5"/>
<reference evidence="3 4" key="1">
    <citation type="submission" date="2019-09" db="EMBL/GenBank/DDBJ databases">
        <title>Draft genome of the ectomycorrhizal ascomycete Sphaerosporella brunnea.</title>
        <authorList>
            <consortium name="DOE Joint Genome Institute"/>
            <person name="Benucci G.M."/>
            <person name="Marozzi G."/>
            <person name="Antonielli L."/>
            <person name="Sanchez S."/>
            <person name="Marco P."/>
            <person name="Wang X."/>
            <person name="Falini L.B."/>
            <person name="Barry K."/>
            <person name="Haridas S."/>
            <person name="Lipzen A."/>
            <person name="Labutti K."/>
            <person name="Grigoriev I.V."/>
            <person name="Murat C."/>
            <person name="Martin F."/>
            <person name="Albertini E."/>
            <person name="Donnini D."/>
            <person name="Bonito G."/>
        </authorList>
    </citation>
    <scope>NUCLEOTIDE SEQUENCE [LARGE SCALE GENOMIC DNA]</scope>
    <source>
        <strain evidence="3 4">Sb_GMNB300</strain>
    </source>
</reference>
<keyword evidence="4" id="KW-1185">Reference proteome</keyword>
<dbReference type="InParanoid" id="A0A5J5EWB5"/>
<proteinExistence type="predicted"/>
<dbReference type="EMBL" id="VXIS01000100">
    <property type="protein sequence ID" value="KAA8905373.1"/>
    <property type="molecule type" value="Genomic_DNA"/>
</dbReference>
<feature type="coiled-coil region" evidence="1">
    <location>
        <begin position="182"/>
        <end position="209"/>
    </location>
</feature>
<feature type="compositionally biased region" description="Acidic residues" evidence="2">
    <location>
        <begin position="57"/>
        <end position="70"/>
    </location>
</feature>
<dbReference type="Proteomes" id="UP000326924">
    <property type="component" value="Unassembled WGS sequence"/>
</dbReference>
<protein>
    <recommendedName>
        <fullName evidence="5">CENP-Q, a CENPA-CAD centromere complex subunit-domain-containing protein</fullName>
    </recommendedName>
</protein>
<organism evidence="3 4">
    <name type="scientific">Sphaerosporella brunnea</name>
    <dbReference type="NCBI Taxonomy" id="1250544"/>
    <lineage>
        <taxon>Eukaryota</taxon>
        <taxon>Fungi</taxon>
        <taxon>Dikarya</taxon>
        <taxon>Ascomycota</taxon>
        <taxon>Pezizomycotina</taxon>
        <taxon>Pezizomycetes</taxon>
        <taxon>Pezizales</taxon>
        <taxon>Pyronemataceae</taxon>
        <taxon>Sphaerosporella</taxon>
    </lineage>
</organism>
<dbReference type="OrthoDB" id="2420947at2759"/>
<sequence length="319" mass="35510">MVSAPPSQKKRATGKPSAPSAKTTTNKRTSTPHERSSDGKVAAGSSKDSRKRKATETDSESGSEAEEAEPEYSTAKIPILREIERYIPKSDFKKWPHPTEKQQEDLRGILKAAEAAALMTFRREGARKEAHRAITAVSNKLLGSLHKTHLPPMGKDFTLNCNDLIHKTGELEAILEPTLRYNAELEKELEREKARLTQDEKDLAVLQNNAKAQHSIRVEKSRKLPRALRTEPQGPKYSSADSIGLSVSSDLLDASTYKLSHDKSMRELTAQLAAHIHQMENNTNALGDIPESIQRSRGVIEEVLERGLPKLYHKVMVDL</sequence>
<comment type="caution">
    <text evidence="3">The sequence shown here is derived from an EMBL/GenBank/DDBJ whole genome shotgun (WGS) entry which is preliminary data.</text>
</comment>
<dbReference type="InterPro" id="IPR025212">
    <property type="entry name" value="CAD_CENP-Q"/>
</dbReference>
<dbReference type="Pfam" id="PF13094">
    <property type="entry name" value="CENP-Q"/>
    <property type="match status" value="1"/>
</dbReference>
<evidence type="ECO:0000256" key="2">
    <source>
        <dbReference type="SAM" id="MobiDB-lite"/>
    </source>
</evidence>
<feature type="region of interest" description="Disordered" evidence="2">
    <location>
        <begin position="1"/>
        <end position="75"/>
    </location>
</feature>
<gene>
    <name evidence="3" type="ORF">FN846DRAFT_907492</name>
</gene>
<evidence type="ECO:0000313" key="3">
    <source>
        <dbReference type="EMBL" id="KAA8905373.1"/>
    </source>
</evidence>
<name>A0A5J5EWB5_9PEZI</name>
<evidence type="ECO:0000313" key="4">
    <source>
        <dbReference type="Proteomes" id="UP000326924"/>
    </source>
</evidence>
<evidence type="ECO:0008006" key="5">
    <source>
        <dbReference type="Google" id="ProtNLM"/>
    </source>
</evidence>
<keyword evidence="1" id="KW-0175">Coiled coil</keyword>
<feature type="compositionally biased region" description="Polar residues" evidence="2">
    <location>
        <begin position="20"/>
        <end position="29"/>
    </location>
</feature>